<evidence type="ECO:0000313" key="3">
    <source>
        <dbReference type="Proteomes" id="UP001447188"/>
    </source>
</evidence>
<dbReference type="EMBL" id="JBBBZM010000261">
    <property type="protein sequence ID" value="KAL0631345.1"/>
    <property type="molecule type" value="Genomic_DNA"/>
</dbReference>
<organism evidence="2 3">
    <name type="scientific">Discina gigas</name>
    <dbReference type="NCBI Taxonomy" id="1032678"/>
    <lineage>
        <taxon>Eukaryota</taxon>
        <taxon>Fungi</taxon>
        <taxon>Dikarya</taxon>
        <taxon>Ascomycota</taxon>
        <taxon>Pezizomycotina</taxon>
        <taxon>Pezizomycetes</taxon>
        <taxon>Pezizales</taxon>
        <taxon>Discinaceae</taxon>
        <taxon>Discina</taxon>
    </lineage>
</organism>
<evidence type="ECO:0000256" key="1">
    <source>
        <dbReference type="SAM" id="MobiDB-lite"/>
    </source>
</evidence>
<feature type="region of interest" description="Disordered" evidence="1">
    <location>
        <begin position="182"/>
        <end position="222"/>
    </location>
</feature>
<dbReference type="Proteomes" id="UP001447188">
    <property type="component" value="Unassembled WGS sequence"/>
</dbReference>
<gene>
    <name evidence="2" type="ORF">Q9L58_009791</name>
</gene>
<proteinExistence type="predicted"/>
<dbReference type="PANTHER" id="PTHR47487">
    <property type="entry name" value="OS06G0651300 PROTEIN-RELATED"/>
    <property type="match status" value="1"/>
</dbReference>
<feature type="compositionally biased region" description="Basic and acidic residues" evidence="1">
    <location>
        <begin position="185"/>
        <end position="198"/>
    </location>
</feature>
<keyword evidence="3" id="KW-1185">Reference proteome</keyword>
<protein>
    <recommendedName>
        <fullName evidence="4">C2H2-type domain-containing protein</fullName>
    </recommendedName>
</protein>
<accession>A0ABR3G6D2</accession>
<reference evidence="2 3" key="1">
    <citation type="submission" date="2024-02" db="EMBL/GenBank/DDBJ databases">
        <title>Discinaceae phylogenomics.</title>
        <authorList>
            <person name="Dirks A.C."/>
            <person name="James T.Y."/>
        </authorList>
    </citation>
    <scope>NUCLEOTIDE SEQUENCE [LARGE SCALE GENOMIC DNA]</scope>
    <source>
        <strain evidence="2 3">ACD0624</strain>
    </source>
</reference>
<sequence>MSSASPPADWTCDTCTLTMPAMFQNSHLRGKRNLARIWTSESPELVPQMWWTCESCHVTLRDECRDAHGESRLHQATLKKERDIGKGYKGARRAVVKAMEEGDESGVARIESKIKAARISGKSHLAKARAGDVNCAVESTVPKEVFAKVVGTWRCTTCDVVVNTGSMESHLSGTAHRVRIQAGKPDNHQPGDIVRRQEPGNVSNTAKASKAHSPAKLPFGGQRNLQCDRFRSTIEEQRLRDAGMLSAEKV</sequence>
<evidence type="ECO:0000313" key="2">
    <source>
        <dbReference type="EMBL" id="KAL0631345.1"/>
    </source>
</evidence>
<dbReference type="PANTHER" id="PTHR47487:SF8">
    <property type="entry name" value="OS08G0270900 PROTEIN"/>
    <property type="match status" value="1"/>
</dbReference>
<evidence type="ECO:0008006" key="4">
    <source>
        <dbReference type="Google" id="ProtNLM"/>
    </source>
</evidence>
<name>A0ABR3G6D2_9PEZI</name>
<comment type="caution">
    <text evidence="2">The sequence shown here is derived from an EMBL/GenBank/DDBJ whole genome shotgun (WGS) entry which is preliminary data.</text>
</comment>